<name>A0A6G6Y3Q9_9SPHN</name>
<dbReference type="RefSeq" id="WP_165326448.1">
    <property type="nucleotide sequence ID" value="NZ_CP049109.1"/>
</dbReference>
<gene>
    <name evidence="1" type="ORF">G5C33_06370</name>
</gene>
<dbReference type="Proteomes" id="UP000501568">
    <property type="component" value="Chromosome"/>
</dbReference>
<dbReference type="EMBL" id="CP049109">
    <property type="protein sequence ID" value="QIG79447.1"/>
    <property type="molecule type" value="Genomic_DNA"/>
</dbReference>
<dbReference type="KEGG" id="spzr:G5C33_06370"/>
<keyword evidence="2" id="KW-1185">Reference proteome</keyword>
<proteinExistence type="predicted"/>
<reference evidence="1 2" key="1">
    <citation type="submission" date="2020-02" db="EMBL/GenBank/DDBJ databases">
        <authorList>
            <person name="Zheng R.K."/>
            <person name="Sun C.M."/>
        </authorList>
    </citation>
    <scope>NUCLEOTIDE SEQUENCE [LARGE SCALE GENOMIC DNA]</scope>
    <source>
        <strain evidence="2">zrk23</strain>
    </source>
</reference>
<evidence type="ECO:0000313" key="1">
    <source>
        <dbReference type="EMBL" id="QIG79447.1"/>
    </source>
</evidence>
<sequence>MDEYLRYGFYVEAIIPVVTDEDINDSDNLRDVRNYAASLDVGFRSWHAFITEFYRDIPAIFEKDGEEVFLNMDVFETPCIDYWFRDFCTHVPENVTPRLRKEARQRVLVLASLLKAHKVLERRK</sequence>
<evidence type="ECO:0000313" key="2">
    <source>
        <dbReference type="Proteomes" id="UP000501568"/>
    </source>
</evidence>
<organism evidence="1 2">
    <name type="scientific">Stakelama tenebrarum</name>
    <dbReference type="NCBI Taxonomy" id="2711215"/>
    <lineage>
        <taxon>Bacteria</taxon>
        <taxon>Pseudomonadati</taxon>
        <taxon>Pseudomonadota</taxon>
        <taxon>Alphaproteobacteria</taxon>
        <taxon>Sphingomonadales</taxon>
        <taxon>Sphingomonadaceae</taxon>
        <taxon>Stakelama</taxon>
    </lineage>
</organism>
<accession>A0A6G6Y3Q9</accession>
<dbReference type="AlphaFoldDB" id="A0A6G6Y3Q9"/>
<protein>
    <submittedName>
        <fullName evidence="1">Uncharacterized protein</fullName>
    </submittedName>
</protein>